<dbReference type="Gene3D" id="1.10.10.10">
    <property type="entry name" value="Winged helix-like DNA-binding domain superfamily/Winged helix DNA-binding domain"/>
    <property type="match status" value="1"/>
</dbReference>
<reference evidence="2 3" key="1">
    <citation type="submission" date="2022-10" db="EMBL/GenBank/DDBJ databases">
        <title>Janthinobacterium sp. hw3 Genome sequencing.</title>
        <authorList>
            <person name="Park S."/>
        </authorList>
    </citation>
    <scope>NUCLEOTIDE SEQUENCE [LARGE SCALE GENOMIC DNA]</scope>
    <source>
        <strain evidence="3">hw3</strain>
    </source>
</reference>
<dbReference type="Proteomes" id="UP001221208">
    <property type="component" value="Unassembled WGS sequence"/>
</dbReference>
<dbReference type="InterPro" id="IPR036388">
    <property type="entry name" value="WH-like_DNA-bd_sf"/>
</dbReference>
<sequence length="595" mass="60243">MERFYDGQQDYVAQLNRMDAQFDAALGAVPAPAASAAAAAMSAAAALTSENHARASELGAAGSEADASASKLAAAAALKSFGNRYLGTKPAAPTLDNDGGALLAGAAYWDLALNGGCLRVWAGGKWNTVPANVASAVAFTPSGGIAATDVQAALAELDVEKVAVAVLAAGGGAASVGLTPSGGIAAGNVQAALAELDAEKEPVIAPGTAVQYWRGDKSWRDLATDVRGAVLSGLSLASGAAVAAADTILVAMGKLQKQLADLAASKVNIANPATMGALAHTGDVAISGSLAAAGAITSYGTIHAGRMGMGDQGYFVALSPSNDAYLRLWNNGGVSYLHSTYSATAGAKPFVISVGSNITPVATFRGGEMLLDASLIIRSKSSGWSHFSADIVAQSYMTFACAGASGSGPAAGFIGTDGGAAFGVGTGANFGIRATKDLILESDTGIIRPATDGHSNLGIGACRWGVIYSTTGAINTSDAREKTPVRGLTAQEIAAAKALASEIGAYRWLSAVADKAGTARDHIGMTVQRAIEVMTQHGLDPFRYGFICFDEWAEAENVDTGVPTPAGSRYAFRYDELNMFLARGFEARLAALEAA</sequence>
<protein>
    <submittedName>
        <fullName evidence="2">Tail fiber domain-containing protein</fullName>
    </submittedName>
</protein>
<dbReference type="RefSeq" id="WP_273671283.1">
    <property type="nucleotide sequence ID" value="NZ_JAQQXR010000005.1"/>
</dbReference>
<gene>
    <name evidence="2" type="ORF">OIK44_13480</name>
</gene>
<proteinExistence type="predicted"/>
<evidence type="ECO:0000259" key="1">
    <source>
        <dbReference type="PROSITE" id="PS51688"/>
    </source>
</evidence>
<feature type="domain" description="Peptidase S74" evidence="1">
    <location>
        <begin position="477"/>
        <end position="595"/>
    </location>
</feature>
<comment type="caution">
    <text evidence="2">The sequence shown here is derived from an EMBL/GenBank/DDBJ whole genome shotgun (WGS) entry which is preliminary data.</text>
</comment>
<accession>A0ABT5K0T2</accession>
<evidence type="ECO:0000313" key="3">
    <source>
        <dbReference type="Proteomes" id="UP001221208"/>
    </source>
</evidence>
<dbReference type="CDD" id="cd10144">
    <property type="entry name" value="Peptidase_S74_CIMCD"/>
    <property type="match status" value="1"/>
</dbReference>
<dbReference type="EMBL" id="JAQQXR010000005">
    <property type="protein sequence ID" value="MDC8758588.1"/>
    <property type="molecule type" value="Genomic_DNA"/>
</dbReference>
<evidence type="ECO:0000313" key="2">
    <source>
        <dbReference type="EMBL" id="MDC8758588.1"/>
    </source>
</evidence>
<dbReference type="Pfam" id="PF13884">
    <property type="entry name" value="Peptidase_S74"/>
    <property type="match status" value="1"/>
</dbReference>
<name>A0ABT5K0T2_9BURK</name>
<organism evidence="2 3">
    <name type="scientific">Janthinobacterium fluminis</name>
    <dbReference type="NCBI Taxonomy" id="2987524"/>
    <lineage>
        <taxon>Bacteria</taxon>
        <taxon>Pseudomonadati</taxon>
        <taxon>Pseudomonadota</taxon>
        <taxon>Betaproteobacteria</taxon>
        <taxon>Burkholderiales</taxon>
        <taxon>Oxalobacteraceae</taxon>
        <taxon>Janthinobacterium</taxon>
    </lineage>
</organism>
<dbReference type="InterPro" id="IPR030392">
    <property type="entry name" value="S74_ICA"/>
</dbReference>
<dbReference type="PROSITE" id="PS51688">
    <property type="entry name" value="ICA"/>
    <property type="match status" value="1"/>
</dbReference>
<keyword evidence="3" id="KW-1185">Reference proteome</keyword>